<gene>
    <name evidence="1" type="ORF">SAMN04488498_11976</name>
</gene>
<organism evidence="1 2">
    <name type="scientific">Neomesorhizobium albiziae</name>
    <dbReference type="NCBI Taxonomy" id="335020"/>
    <lineage>
        <taxon>Bacteria</taxon>
        <taxon>Pseudomonadati</taxon>
        <taxon>Pseudomonadota</taxon>
        <taxon>Alphaproteobacteria</taxon>
        <taxon>Hyphomicrobiales</taxon>
        <taxon>Phyllobacteriaceae</taxon>
        <taxon>Neomesorhizobium</taxon>
    </lineage>
</organism>
<dbReference type="OrthoDB" id="9835848at2"/>
<sequence>MYLDLQPFEDQTAYRFTASRPRDGRTGPLVILKSLENSEVFGPHLRKLRETVGNSVPVMQAKIADSSPEGWTKNAPAFAAFIAAAYQPLRNAAMDRSRELDAIRADKLANRPAIPLSAGEAEKLRIVFAHEVRTAQTVQWLSGLKPSELIAAASGNREFGSVILSNPTLRAKLPGDLAERLERDTLELAYAEQNANAVKLKPTYDLPLRQGGNLDAAKAIARQAIASHEVARDEIAAVEMVLKSAVDFVAILGDISREEAFGLLNG</sequence>
<proteinExistence type="predicted"/>
<name>A0A1I4DUJ6_9HYPH</name>
<evidence type="ECO:0000313" key="1">
    <source>
        <dbReference type="EMBL" id="SFK96340.1"/>
    </source>
</evidence>
<keyword evidence="2" id="KW-1185">Reference proteome</keyword>
<accession>A0A1I4DUJ6</accession>
<evidence type="ECO:0000313" key="2">
    <source>
        <dbReference type="Proteomes" id="UP000323300"/>
    </source>
</evidence>
<dbReference type="RefSeq" id="WP_149762715.1">
    <property type="nucleotide sequence ID" value="NZ_BSPE01000062.1"/>
</dbReference>
<dbReference type="AlphaFoldDB" id="A0A1I4DUJ6"/>
<protein>
    <submittedName>
        <fullName evidence="1">Uncharacterized protein</fullName>
    </submittedName>
</protein>
<reference evidence="1 2" key="1">
    <citation type="submission" date="2016-10" db="EMBL/GenBank/DDBJ databases">
        <authorList>
            <person name="Varghese N."/>
            <person name="Submissions S."/>
        </authorList>
    </citation>
    <scope>NUCLEOTIDE SEQUENCE [LARGE SCALE GENOMIC DNA]</scope>
    <source>
        <strain evidence="1 2">DSM 21822</strain>
    </source>
</reference>
<dbReference type="Proteomes" id="UP000323300">
    <property type="component" value="Unassembled WGS sequence"/>
</dbReference>
<dbReference type="EMBL" id="FOSL01000019">
    <property type="protein sequence ID" value="SFK96340.1"/>
    <property type="molecule type" value="Genomic_DNA"/>
</dbReference>